<dbReference type="Proteomes" id="UP001431572">
    <property type="component" value="Chromosome 1"/>
</dbReference>
<proteinExistence type="inferred from homology"/>
<dbReference type="RefSeq" id="WP_341468357.1">
    <property type="nucleotide sequence ID" value="NZ_CP128399.1"/>
</dbReference>
<dbReference type="GO" id="GO:0016811">
    <property type="term" value="F:hydrolase activity, acting on carbon-nitrogen (but not peptide) bonds, in linear amides"/>
    <property type="evidence" value="ECO:0007669"/>
    <property type="project" value="UniProtKB-UniRule"/>
</dbReference>
<comment type="similarity">
    <text evidence="8">Belongs to the peptidase M20A family. LysK subfamily.</text>
</comment>
<evidence type="ECO:0000256" key="8">
    <source>
        <dbReference type="HAMAP-Rule" id="MF_01120"/>
    </source>
</evidence>
<protein>
    <recommendedName>
        <fullName evidence="8">Putative [LysW]-lysine hydrolase</fullName>
        <ecNumber evidence="8">3.5.1.130</ecNumber>
    </recommendedName>
</protein>
<feature type="binding site" evidence="8">
    <location>
        <position position="167"/>
    </location>
    <ligand>
        <name>Zn(2+)</name>
        <dbReference type="ChEBI" id="CHEBI:29105"/>
        <label>1</label>
    </ligand>
</feature>
<evidence type="ECO:0000313" key="12">
    <source>
        <dbReference type="Proteomes" id="UP001431572"/>
    </source>
</evidence>
<dbReference type="PANTHER" id="PTHR43808">
    <property type="entry name" value="ACETYLORNITHINE DEACETYLASE"/>
    <property type="match status" value="1"/>
</dbReference>
<reference evidence="10" key="2">
    <citation type="journal article" date="2024" name="Nature">
        <title>Anoxygenic phototroph of the Chloroflexota uses a type I reaction centre.</title>
        <authorList>
            <person name="Tsuji J.M."/>
            <person name="Shaw N.A."/>
            <person name="Nagashima S."/>
            <person name="Venkiteswaran J.J."/>
            <person name="Schiff S.L."/>
            <person name="Watanabe T."/>
            <person name="Fukui M."/>
            <person name="Hanada S."/>
            <person name="Tank M."/>
            <person name="Neufeld J.D."/>
        </authorList>
    </citation>
    <scope>NUCLEOTIDE SEQUENCE</scope>
    <source>
        <strain evidence="10">L227-S17</strain>
    </source>
</reference>
<dbReference type="Proteomes" id="UP000521676">
    <property type="component" value="Unassembled WGS sequence"/>
</dbReference>
<accession>A0A8T7LYX2</accession>
<evidence type="ECO:0000313" key="11">
    <source>
        <dbReference type="Proteomes" id="UP000521676"/>
    </source>
</evidence>
<comment type="function">
    <text evidence="8">Catalyzes the release of L-lysine from [LysW]-gamma-L-lysine.</text>
</comment>
<evidence type="ECO:0000256" key="7">
    <source>
        <dbReference type="ARBA" id="ARBA00023285"/>
    </source>
</evidence>
<dbReference type="GO" id="GO:0050897">
    <property type="term" value="F:cobalt ion binding"/>
    <property type="evidence" value="ECO:0007669"/>
    <property type="project" value="UniProtKB-UniRule"/>
</dbReference>
<comment type="catalytic activity">
    <reaction evidence="8">
        <text>[amino-group carrier protein]-C-terminal-gamma-(L-lysyl)-L-glutamate + H2O = [amino-group carrier protein]-C-terminal-L-glutamate + L-lysine</text>
        <dbReference type="Rhea" id="RHEA:48684"/>
        <dbReference type="Rhea" id="RHEA-COMP:9693"/>
        <dbReference type="Rhea" id="RHEA-COMP:9715"/>
        <dbReference type="ChEBI" id="CHEBI:15377"/>
        <dbReference type="ChEBI" id="CHEBI:32551"/>
        <dbReference type="ChEBI" id="CHEBI:78525"/>
        <dbReference type="ChEBI" id="CHEBI:78526"/>
        <dbReference type="EC" id="3.5.1.130"/>
    </reaction>
</comment>
<dbReference type="InterPro" id="IPR002933">
    <property type="entry name" value="Peptidase_M20"/>
</dbReference>
<dbReference type="GO" id="GO:0005737">
    <property type="term" value="C:cytoplasm"/>
    <property type="evidence" value="ECO:0007669"/>
    <property type="project" value="UniProtKB-SubCell"/>
</dbReference>
<keyword evidence="5 8" id="KW-0862">Zinc</keyword>
<keyword evidence="2 8" id="KW-0028">Amino-acid biosynthesis</keyword>
<evidence type="ECO:0000256" key="1">
    <source>
        <dbReference type="ARBA" id="ARBA00022490"/>
    </source>
</evidence>
<evidence type="ECO:0000256" key="4">
    <source>
        <dbReference type="ARBA" id="ARBA00022801"/>
    </source>
</evidence>
<feature type="binding site" evidence="8">
    <location>
        <position position="144"/>
    </location>
    <ligand>
        <name>Zn(2+)</name>
        <dbReference type="ChEBI" id="CHEBI:29105"/>
        <label>2</label>
    </ligand>
</feature>
<name>A0A8T7LYX2_9CHLR</name>
<feature type="binding site" evidence="8">
    <location>
        <position position="344"/>
    </location>
    <ligand>
        <name>Zn(2+)</name>
        <dbReference type="ChEBI" id="CHEBI:29105"/>
        <label>2</label>
    </ligand>
</feature>
<dbReference type="InterPro" id="IPR010175">
    <property type="entry name" value="LysK"/>
</dbReference>
<dbReference type="Gene3D" id="3.40.630.10">
    <property type="entry name" value="Zn peptidases"/>
    <property type="match status" value="1"/>
</dbReference>
<dbReference type="InterPro" id="IPR050072">
    <property type="entry name" value="Peptidase_M20A"/>
</dbReference>
<dbReference type="NCBIfam" id="TIGR01902">
    <property type="entry name" value="dapE-lys-deAc"/>
    <property type="match status" value="1"/>
</dbReference>
<dbReference type="EMBL" id="JACATZ010000001">
    <property type="protein sequence ID" value="NWJ44580.1"/>
    <property type="molecule type" value="Genomic_DNA"/>
</dbReference>
<comment type="subcellular location">
    <subcellularLocation>
        <location evidence="8">Cytoplasm</location>
    </subcellularLocation>
</comment>
<feature type="active site" evidence="8">
    <location>
        <position position="82"/>
    </location>
</feature>
<keyword evidence="1 8" id="KW-0963">Cytoplasm</keyword>
<keyword evidence="7 8" id="KW-0170">Cobalt</keyword>
<dbReference type="Gene3D" id="3.30.70.360">
    <property type="match status" value="1"/>
</dbReference>
<evidence type="ECO:0000313" key="10">
    <source>
        <dbReference type="EMBL" id="WJW66470.1"/>
    </source>
</evidence>
<evidence type="ECO:0000313" key="9">
    <source>
        <dbReference type="EMBL" id="NWJ44580.1"/>
    </source>
</evidence>
<feature type="binding site" evidence="8">
    <location>
        <position position="106"/>
    </location>
    <ligand>
        <name>Zn(2+)</name>
        <dbReference type="ChEBI" id="CHEBI:29105"/>
        <label>2</label>
    </ligand>
</feature>
<reference evidence="9 11" key="1">
    <citation type="submission" date="2020-06" db="EMBL/GenBank/DDBJ databases">
        <title>Anoxygenic phototrophic Chloroflexota member uses a Type I reaction center.</title>
        <authorList>
            <person name="Tsuji J.M."/>
            <person name="Shaw N.A."/>
            <person name="Nagashima S."/>
            <person name="Venkiteswaran J."/>
            <person name="Schiff S.L."/>
            <person name="Hanada S."/>
            <person name="Tank M."/>
            <person name="Neufeld J.D."/>
        </authorList>
    </citation>
    <scope>NUCLEOTIDE SEQUENCE [LARGE SCALE GENOMIC DNA]</scope>
    <source>
        <strain evidence="9">L227-S17</strain>
    </source>
</reference>
<evidence type="ECO:0000256" key="5">
    <source>
        <dbReference type="ARBA" id="ARBA00022833"/>
    </source>
</evidence>
<dbReference type="HAMAP" id="MF_01120">
    <property type="entry name" value="LysK"/>
    <property type="match status" value="1"/>
</dbReference>
<dbReference type="EC" id="3.5.1.130" evidence="8"/>
<evidence type="ECO:0000256" key="3">
    <source>
        <dbReference type="ARBA" id="ARBA00022723"/>
    </source>
</evidence>
<dbReference type="AlphaFoldDB" id="A0A8T7LYX2"/>
<dbReference type="PANTHER" id="PTHR43808:SF28">
    <property type="entry name" value="[LYSW]-LYSINE_[LYSW]-ORNITHINE HYDROLASE"/>
    <property type="match status" value="1"/>
</dbReference>
<keyword evidence="4 8" id="KW-0378">Hydrolase</keyword>
<evidence type="ECO:0000256" key="6">
    <source>
        <dbReference type="ARBA" id="ARBA00023154"/>
    </source>
</evidence>
<comment type="pathway">
    <text evidence="8">Amino-acid biosynthesis; L-lysine biosynthesis via AAA pathway; L-lysine from L-alpha-aminoadipate (Thermus route): step 5/5.</text>
</comment>
<feature type="active site" description="Proton acceptor" evidence="8">
    <location>
        <position position="143"/>
    </location>
</feature>
<dbReference type="GO" id="GO:0008270">
    <property type="term" value="F:zinc ion binding"/>
    <property type="evidence" value="ECO:0007669"/>
    <property type="project" value="UniProtKB-UniRule"/>
</dbReference>
<feature type="binding site" evidence="8">
    <location>
        <position position="80"/>
    </location>
    <ligand>
        <name>Zn(2+)</name>
        <dbReference type="ChEBI" id="CHEBI:29105"/>
        <label>1</label>
    </ligand>
</feature>
<comment type="cofactor">
    <cofactor evidence="8">
        <name>Zn(2+)</name>
        <dbReference type="ChEBI" id="CHEBI:29105"/>
    </cofactor>
    <cofactor evidence="8">
        <name>Co(2+)</name>
        <dbReference type="ChEBI" id="CHEBI:48828"/>
    </cofactor>
    <text evidence="8">Binds 2 Zn(2+) or Co(2+) ions per subunit.</text>
</comment>
<keyword evidence="12" id="KW-1185">Reference proteome</keyword>
<keyword evidence="6 8" id="KW-0457">Lysine biosynthesis</keyword>
<dbReference type="EMBL" id="CP128399">
    <property type="protein sequence ID" value="WJW66470.1"/>
    <property type="molecule type" value="Genomic_DNA"/>
</dbReference>
<dbReference type="SUPFAM" id="SSF53187">
    <property type="entry name" value="Zn-dependent exopeptidases"/>
    <property type="match status" value="1"/>
</dbReference>
<organism evidence="9 11">
    <name type="scientific">Candidatus Chlorohelix allophototropha</name>
    <dbReference type="NCBI Taxonomy" id="3003348"/>
    <lineage>
        <taxon>Bacteria</taxon>
        <taxon>Bacillati</taxon>
        <taxon>Chloroflexota</taxon>
        <taxon>Chloroflexia</taxon>
        <taxon>Candidatus Chloroheliales</taxon>
        <taxon>Candidatus Chloroheliaceae</taxon>
        <taxon>Candidatus Chlorohelix</taxon>
    </lineage>
</organism>
<feature type="binding site" evidence="8">
    <location>
        <position position="106"/>
    </location>
    <ligand>
        <name>Zn(2+)</name>
        <dbReference type="ChEBI" id="CHEBI:29105"/>
        <label>1</label>
    </ligand>
</feature>
<evidence type="ECO:0000256" key="2">
    <source>
        <dbReference type="ARBA" id="ARBA00022605"/>
    </source>
</evidence>
<dbReference type="NCBIfam" id="NF003367">
    <property type="entry name" value="PRK04443.1"/>
    <property type="match status" value="1"/>
</dbReference>
<keyword evidence="3 8" id="KW-0479">Metal-binding</keyword>
<gene>
    <name evidence="8" type="primary">lysK</name>
    <name evidence="9" type="ORF">HXX08_01760</name>
    <name evidence="10" type="ORF">OZ401_002272</name>
</gene>
<dbReference type="GO" id="GO:0019878">
    <property type="term" value="P:lysine biosynthetic process via aminoadipic acid"/>
    <property type="evidence" value="ECO:0007669"/>
    <property type="project" value="UniProtKB-UniRule"/>
</dbReference>
<dbReference type="Pfam" id="PF01546">
    <property type="entry name" value="Peptidase_M20"/>
    <property type="match status" value="1"/>
</dbReference>
<sequence>MTDPTTLPQPISSEERVAFFQEMLEIYSPSYQERAVAEFLVRKMQEWGFREAYVDEAGNAVGEIGATEEQATKTLVLLGHIDTVPGFIPVQLMEDGDTIYGRGSVDAKGPFAAFTLGTAALVRQQAQLSADGKRIVLVGAVEEEAASSKGARYAANRYRPEFCVIGEPSGWSNITLGYKGRLLLDYTLSRDTKHTAADGPSACEEAVDFWNKIKAYATELNAGKSIFETLQPSLRNFNSQANGFQEVAHLYIGFRIPVGFSIQEFKTLLDAWRGDAVLELSGEETPVRSEKNNPLVRAFLSAIRGEGGQPKFRYKTGTSDMNVLAPIWQCPILAYGPGDSSLDHTPNEHASLSDLEKGANIITRMLLEL</sequence>